<keyword evidence="5" id="KW-1185">Reference proteome</keyword>
<dbReference type="GO" id="GO:0000150">
    <property type="term" value="F:DNA strand exchange activity"/>
    <property type="evidence" value="ECO:0007669"/>
    <property type="project" value="InterPro"/>
</dbReference>
<dbReference type="InterPro" id="IPR006119">
    <property type="entry name" value="Resolv_N"/>
</dbReference>
<dbReference type="EMBL" id="QOKW01000005">
    <property type="protein sequence ID" value="KAA0681999.1"/>
    <property type="molecule type" value="Genomic_DNA"/>
</dbReference>
<dbReference type="InterPro" id="IPR036162">
    <property type="entry name" value="Resolvase-like_N_sf"/>
</dbReference>
<keyword evidence="2" id="KW-0233">DNA recombination</keyword>
<gene>
    <name evidence="4" type="ORF">DS843_09590</name>
</gene>
<proteinExistence type="predicted"/>
<evidence type="ECO:0000259" key="3">
    <source>
        <dbReference type="PROSITE" id="PS51736"/>
    </source>
</evidence>
<dbReference type="Gene3D" id="3.40.50.1390">
    <property type="entry name" value="Resolvase, N-terminal catalytic domain"/>
    <property type="match status" value="1"/>
</dbReference>
<accession>A0A9W7NLA6</accession>
<dbReference type="OrthoDB" id="2290206at2"/>
<dbReference type="PANTHER" id="PTHR30461">
    <property type="entry name" value="DNA-INVERTASE FROM LAMBDOID PROPHAGE"/>
    <property type="match status" value="1"/>
</dbReference>
<evidence type="ECO:0000256" key="2">
    <source>
        <dbReference type="ARBA" id="ARBA00023172"/>
    </source>
</evidence>
<evidence type="ECO:0000256" key="1">
    <source>
        <dbReference type="ARBA" id="ARBA00023125"/>
    </source>
</evidence>
<dbReference type="InterPro" id="IPR050639">
    <property type="entry name" value="SSR_resolvase"/>
</dbReference>
<evidence type="ECO:0000313" key="5">
    <source>
        <dbReference type="Proteomes" id="UP000480854"/>
    </source>
</evidence>
<sequence length="200" mass="22228">MRVAIYARVSTDRNQTVENQLRDLTQVAQHLGWTIVEVFRDEGISGAKGRDQRPGFDRLLKGVARREFDLIAAWSVDRLGRSLQDLVAFLGEINARGVGLYLHQQGLDTTTPAGRAMFQMLGIFSEFERAMIQDRIRAGLNRARAEGRRLGRPKTSDAILARIRRELDAGHGIHKTAKLVGCGVGTVQKVKKEIAATPLI</sequence>
<comment type="caution">
    <text evidence="4">The sequence shown here is derived from an EMBL/GenBank/DDBJ whole genome shotgun (WGS) entry which is preliminary data.</text>
</comment>
<dbReference type="SUPFAM" id="SSF53041">
    <property type="entry name" value="Resolvase-like"/>
    <property type="match status" value="1"/>
</dbReference>
<dbReference type="Proteomes" id="UP000480854">
    <property type="component" value="Unassembled WGS sequence"/>
</dbReference>
<reference evidence="4 5" key="1">
    <citation type="submission" date="2018-07" db="EMBL/GenBank/DDBJ databases">
        <title>Genome sequence of Azospirillum sp. ATCC 49961.</title>
        <authorList>
            <person name="Sant'Anna F.H."/>
            <person name="Baldani J.I."/>
            <person name="Zilli J.E."/>
            <person name="Reis V.M."/>
            <person name="Hartmann A."/>
            <person name="Cruz L."/>
            <person name="de Souza E.M."/>
            <person name="de Oliveira Pedrosa F."/>
            <person name="Passaglia L.M.P."/>
        </authorList>
    </citation>
    <scope>NUCLEOTIDE SEQUENCE [LARGE SCALE GENOMIC DNA]</scope>
    <source>
        <strain evidence="4 5">ATCC 49961</strain>
    </source>
</reference>
<name>A0A9W7NLA6_9PROT</name>
<dbReference type="PROSITE" id="PS51736">
    <property type="entry name" value="RECOMBINASES_3"/>
    <property type="match status" value="1"/>
</dbReference>
<dbReference type="SMART" id="SM00857">
    <property type="entry name" value="Resolvase"/>
    <property type="match status" value="1"/>
</dbReference>
<dbReference type="PANTHER" id="PTHR30461:SF2">
    <property type="entry name" value="SERINE RECOMBINASE PINE-RELATED"/>
    <property type="match status" value="1"/>
</dbReference>
<feature type="domain" description="Resolvase/invertase-type recombinase catalytic" evidence="3">
    <location>
        <begin position="2"/>
        <end position="147"/>
    </location>
</feature>
<keyword evidence="1" id="KW-0238">DNA-binding</keyword>
<evidence type="ECO:0000313" key="4">
    <source>
        <dbReference type="EMBL" id="KAA0681999.1"/>
    </source>
</evidence>
<dbReference type="GO" id="GO:0003677">
    <property type="term" value="F:DNA binding"/>
    <property type="evidence" value="ECO:0007669"/>
    <property type="project" value="UniProtKB-KW"/>
</dbReference>
<protein>
    <submittedName>
        <fullName evidence="4">Resolvase</fullName>
    </submittedName>
</protein>
<dbReference type="CDD" id="cd03768">
    <property type="entry name" value="SR_ResInv"/>
    <property type="match status" value="1"/>
</dbReference>
<organism evidence="4 5">
    <name type="scientific">Roseomonas genomospecies 6</name>
    <dbReference type="NCBI Taxonomy" id="214106"/>
    <lineage>
        <taxon>Bacteria</taxon>
        <taxon>Pseudomonadati</taxon>
        <taxon>Pseudomonadota</taxon>
        <taxon>Alphaproteobacteria</taxon>
        <taxon>Acetobacterales</taxon>
        <taxon>Roseomonadaceae</taxon>
        <taxon>Roseomonas</taxon>
    </lineage>
</organism>
<dbReference type="AlphaFoldDB" id="A0A9W7NLA6"/>
<dbReference type="RefSeq" id="WP_149468659.1">
    <property type="nucleotide sequence ID" value="NZ_QOKW01000005.1"/>
</dbReference>
<dbReference type="Pfam" id="PF00239">
    <property type="entry name" value="Resolvase"/>
    <property type="match status" value="1"/>
</dbReference>